<keyword evidence="2" id="KW-0805">Transcription regulation</keyword>
<dbReference type="InterPro" id="IPR050109">
    <property type="entry name" value="HTH-type_TetR-like_transc_reg"/>
</dbReference>
<dbReference type="PANTHER" id="PTHR30055:SF226">
    <property type="entry name" value="HTH-TYPE TRANSCRIPTIONAL REGULATOR PKSA"/>
    <property type="match status" value="1"/>
</dbReference>
<dbReference type="PROSITE" id="PS50977">
    <property type="entry name" value="HTH_TETR_2"/>
    <property type="match status" value="1"/>
</dbReference>
<gene>
    <name evidence="8" type="ORF">ETD96_04225</name>
</gene>
<keyword evidence="3 5" id="KW-0238">DNA-binding</keyword>
<dbReference type="Pfam" id="PF00440">
    <property type="entry name" value="TetR_N"/>
    <property type="match status" value="1"/>
</dbReference>
<comment type="caution">
    <text evidence="8">The sequence shown here is derived from an EMBL/GenBank/DDBJ whole genome shotgun (WGS) entry which is preliminary data.</text>
</comment>
<evidence type="ECO:0000256" key="4">
    <source>
        <dbReference type="ARBA" id="ARBA00023163"/>
    </source>
</evidence>
<protein>
    <submittedName>
        <fullName evidence="8">TetR/AcrR family transcriptional regulator</fullName>
    </submittedName>
</protein>
<evidence type="ECO:0000256" key="3">
    <source>
        <dbReference type="ARBA" id="ARBA00023125"/>
    </source>
</evidence>
<feature type="region of interest" description="Disordered" evidence="6">
    <location>
        <begin position="1"/>
        <end position="22"/>
    </location>
</feature>
<evidence type="ECO:0000256" key="2">
    <source>
        <dbReference type="ARBA" id="ARBA00023015"/>
    </source>
</evidence>
<evidence type="ECO:0000256" key="6">
    <source>
        <dbReference type="SAM" id="MobiDB-lite"/>
    </source>
</evidence>
<dbReference type="GO" id="GO:0045892">
    <property type="term" value="P:negative regulation of DNA-templated transcription"/>
    <property type="evidence" value="ECO:0007669"/>
    <property type="project" value="UniProtKB-ARBA"/>
</dbReference>
<name>A0A5S4H9Q2_9ACTN</name>
<evidence type="ECO:0000256" key="1">
    <source>
        <dbReference type="ARBA" id="ARBA00022491"/>
    </source>
</evidence>
<dbReference type="RefSeq" id="WP_138634340.1">
    <property type="nucleotide sequence ID" value="NZ_JASWDG010000070.1"/>
</dbReference>
<dbReference type="GO" id="GO:0000976">
    <property type="term" value="F:transcription cis-regulatory region binding"/>
    <property type="evidence" value="ECO:0007669"/>
    <property type="project" value="TreeGrafter"/>
</dbReference>
<keyword evidence="1" id="KW-0678">Repressor</keyword>
<sequence length="209" mass="22286">MADTNVQPPRGKAGGGASREGERRRQILAAAGTVFARQGYHGARMDDVVAESGLSKGTLYWYFKSKEELATALVHQILDAEHAGLSAAGGPERPAAERLEELARGFARGLTADADRALLTLELLTLAQRVPQIKVCFTAHHARFAEQLRALLLEIAGDGEDAERRAGSAATGLAALVDGLVLHWTLSDADFDLEARLVDAVSALVRGLH</sequence>
<dbReference type="InterPro" id="IPR009057">
    <property type="entry name" value="Homeodomain-like_sf"/>
</dbReference>
<feature type="DNA-binding region" description="H-T-H motif" evidence="5">
    <location>
        <begin position="44"/>
        <end position="63"/>
    </location>
</feature>
<dbReference type="SUPFAM" id="SSF48498">
    <property type="entry name" value="Tetracyclin repressor-like, C-terminal domain"/>
    <property type="match status" value="1"/>
</dbReference>
<dbReference type="Proteomes" id="UP000305238">
    <property type="component" value="Unassembled WGS sequence"/>
</dbReference>
<keyword evidence="4" id="KW-0804">Transcription</keyword>
<reference evidence="8 9" key="1">
    <citation type="submission" date="2019-05" db="EMBL/GenBank/DDBJ databases">
        <title>Draft genome sequence of Actinomadura geliboluensis A8036.</title>
        <authorList>
            <person name="Saricaoglu S."/>
            <person name="Isik K."/>
        </authorList>
    </citation>
    <scope>NUCLEOTIDE SEQUENCE [LARGE SCALE GENOMIC DNA]</scope>
    <source>
        <strain evidence="8 9">A8036</strain>
    </source>
</reference>
<dbReference type="InterPro" id="IPR039538">
    <property type="entry name" value="BetI_C"/>
</dbReference>
<dbReference type="SUPFAM" id="SSF46689">
    <property type="entry name" value="Homeodomain-like"/>
    <property type="match status" value="1"/>
</dbReference>
<evidence type="ECO:0000256" key="5">
    <source>
        <dbReference type="PROSITE-ProRule" id="PRU00335"/>
    </source>
</evidence>
<dbReference type="PRINTS" id="PR00455">
    <property type="entry name" value="HTHTETR"/>
</dbReference>
<evidence type="ECO:0000259" key="7">
    <source>
        <dbReference type="PROSITE" id="PS50977"/>
    </source>
</evidence>
<proteinExistence type="predicted"/>
<dbReference type="Pfam" id="PF13977">
    <property type="entry name" value="TetR_C_6"/>
    <property type="match status" value="1"/>
</dbReference>
<keyword evidence="9" id="KW-1185">Reference proteome</keyword>
<dbReference type="InterPro" id="IPR036271">
    <property type="entry name" value="Tet_transcr_reg_TetR-rel_C_sf"/>
</dbReference>
<dbReference type="InterPro" id="IPR001647">
    <property type="entry name" value="HTH_TetR"/>
</dbReference>
<dbReference type="AlphaFoldDB" id="A0A5S4H9Q2"/>
<dbReference type="Gene3D" id="1.10.357.10">
    <property type="entry name" value="Tetracycline Repressor, domain 2"/>
    <property type="match status" value="1"/>
</dbReference>
<dbReference type="GO" id="GO:0003700">
    <property type="term" value="F:DNA-binding transcription factor activity"/>
    <property type="evidence" value="ECO:0007669"/>
    <property type="project" value="TreeGrafter"/>
</dbReference>
<evidence type="ECO:0000313" key="9">
    <source>
        <dbReference type="Proteomes" id="UP000305238"/>
    </source>
</evidence>
<dbReference type="FunFam" id="1.10.10.60:FF:000141">
    <property type="entry name" value="TetR family transcriptional regulator"/>
    <property type="match status" value="1"/>
</dbReference>
<evidence type="ECO:0000313" key="8">
    <source>
        <dbReference type="EMBL" id="TMR41712.1"/>
    </source>
</evidence>
<feature type="domain" description="HTH tetR-type" evidence="7">
    <location>
        <begin position="21"/>
        <end position="81"/>
    </location>
</feature>
<organism evidence="8 9">
    <name type="scientific">Actinomadura geliboluensis</name>
    <dbReference type="NCBI Taxonomy" id="882440"/>
    <lineage>
        <taxon>Bacteria</taxon>
        <taxon>Bacillati</taxon>
        <taxon>Actinomycetota</taxon>
        <taxon>Actinomycetes</taxon>
        <taxon>Streptosporangiales</taxon>
        <taxon>Thermomonosporaceae</taxon>
        <taxon>Actinomadura</taxon>
    </lineage>
</organism>
<dbReference type="PANTHER" id="PTHR30055">
    <property type="entry name" value="HTH-TYPE TRANSCRIPTIONAL REGULATOR RUTR"/>
    <property type="match status" value="1"/>
</dbReference>
<dbReference type="OrthoDB" id="5242390at2"/>
<dbReference type="EMBL" id="VCKZ01000015">
    <property type="protein sequence ID" value="TMR41712.1"/>
    <property type="molecule type" value="Genomic_DNA"/>
</dbReference>
<accession>A0A5S4H9Q2</accession>